<protein>
    <submittedName>
        <fullName evidence="1">Uncharacterized protein</fullName>
    </submittedName>
</protein>
<dbReference type="HOGENOM" id="CLU_2593898_0_0_1"/>
<dbReference type="Proteomes" id="UP000006591">
    <property type="component" value="Chromosome 5"/>
</dbReference>
<name>A0A0E0HBZ7_ORYNI</name>
<dbReference type="AlphaFoldDB" id="A0A0E0HBZ7"/>
<evidence type="ECO:0000313" key="1">
    <source>
        <dbReference type="EnsemblPlants" id="ONIVA05G10400.1"/>
    </source>
</evidence>
<keyword evidence="2" id="KW-1185">Reference proteome</keyword>
<reference evidence="1" key="2">
    <citation type="submission" date="2018-04" db="EMBL/GenBank/DDBJ databases">
        <title>OnivRS2 (Oryza nivara Reference Sequence Version 2).</title>
        <authorList>
            <person name="Zhang J."/>
            <person name="Kudrna D."/>
            <person name="Lee S."/>
            <person name="Talag J."/>
            <person name="Rajasekar S."/>
            <person name="Welchert J."/>
            <person name="Hsing Y.-I."/>
            <person name="Wing R.A."/>
        </authorList>
    </citation>
    <scope>NUCLEOTIDE SEQUENCE [LARGE SCALE GENOMIC DNA]</scope>
    <source>
        <strain evidence="1">SL10</strain>
    </source>
</reference>
<accession>A0A0E0HBZ7</accession>
<organism evidence="1">
    <name type="scientific">Oryza nivara</name>
    <name type="common">Indian wild rice</name>
    <name type="synonym">Oryza sativa f. spontanea</name>
    <dbReference type="NCBI Taxonomy" id="4536"/>
    <lineage>
        <taxon>Eukaryota</taxon>
        <taxon>Viridiplantae</taxon>
        <taxon>Streptophyta</taxon>
        <taxon>Embryophyta</taxon>
        <taxon>Tracheophyta</taxon>
        <taxon>Spermatophyta</taxon>
        <taxon>Magnoliopsida</taxon>
        <taxon>Liliopsida</taxon>
        <taxon>Poales</taxon>
        <taxon>Poaceae</taxon>
        <taxon>BOP clade</taxon>
        <taxon>Oryzoideae</taxon>
        <taxon>Oryzeae</taxon>
        <taxon>Oryzinae</taxon>
        <taxon>Oryza</taxon>
    </lineage>
</organism>
<evidence type="ECO:0000313" key="2">
    <source>
        <dbReference type="Proteomes" id="UP000006591"/>
    </source>
</evidence>
<sequence>MSSSWLRPSKRACFLARIRVIASSTVTASAYSASGVTVSPLRAAAANSGAALRHINRTTTISVFTAASSARVATNTAHRD</sequence>
<proteinExistence type="predicted"/>
<dbReference type="EnsemblPlants" id="ONIVA05G10400.1">
    <property type="protein sequence ID" value="ONIVA05G10400.1"/>
    <property type="gene ID" value="ONIVA05G10400"/>
</dbReference>
<dbReference type="Gramene" id="ONIVA05G10400.1">
    <property type="protein sequence ID" value="ONIVA05G10400.1"/>
    <property type="gene ID" value="ONIVA05G10400"/>
</dbReference>
<reference evidence="1" key="1">
    <citation type="submission" date="2015-04" db="UniProtKB">
        <authorList>
            <consortium name="EnsemblPlants"/>
        </authorList>
    </citation>
    <scope>IDENTIFICATION</scope>
    <source>
        <strain evidence="1">SL10</strain>
    </source>
</reference>